<dbReference type="Gene3D" id="2.160.10.10">
    <property type="entry name" value="Hexapeptide repeat proteins"/>
    <property type="match status" value="2"/>
</dbReference>
<sequence length="204" mass="22263">MRMCIAKIDPSAFVHPTSLIGYGKVPEDPMITIMARARVEAFCIIEPGALIDEDVVIYHHCVVGRRAKIGKGTKFVDRVRVAADAIVGRDCIIGGNVSERVLIGDRVTFMGEMAHSHTDATIQWGVTQEVSPVIEEGCVIAQGAIIIGGIRVYRNSYISAGQIVKTDVPPNTFVVNGRMEPLSRWRGLIRARGGWIDGVYCEGQ</sequence>
<dbReference type="EMBL" id="QYUL01000001">
    <property type="protein sequence ID" value="RJF84513.1"/>
    <property type="molecule type" value="Genomic_DNA"/>
</dbReference>
<dbReference type="InterPro" id="IPR050179">
    <property type="entry name" value="Trans_hexapeptide_repeat"/>
</dbReference>
<dbReference type="AlphaFoldDB" id="A0A418W3B8"/>
<comment type="similarity">
    <text evidence="1">Belongs to the transferase hexapeptide repeat family.</text>
</comment>
<keyword evidence="3" id="KW-1185">Reference proteome</keyword>
<dbReference type="InterPro" id="IPR011004">
    <property type="entry name" value="Trimer_LpxA-like_sf"/>
</dbReference>
<dbReference type="PANTHER" id="PTHR43300">
    <property type="entry name" value="ACETYLTRANSFERASE"/>
    <property type="match status" value="1"/>
</dbReference>
<name>A0A418W3B8_9PROT</name>
<accession>A0A418W3B8</accession>
<evidence type="ECO:0000313" key="3">
    <source>
        <dbReference type="Proteomes" id="UP000283458"/>
    </source>
</evidence>
<organism evidence="2 3">
    <name type="scientific">Azospirillum cavernae</name>
    <dbReference type="NCBI Taxonomy" id="2320860"/>
    <lineage>
        <taxon>Bacteria</taxon>
        <taxon>Pseudomonadati</taxon>
        <taxon>Pseudomonadota</taxon>
        <taxon>Alphaproteobacteria</taxon>
        <taxon>Rhodospirillales</taxon>
        <taxon>Azospirillaceae</taxon>
        <taxon>Azospirillum</taxon>
    </lineage>
</organism>
<dbReference type="SUPFAM" id="SSF51161">
    <property type="entry name" value="Trimeric LpxA-like enzymes"/>
    <property type="match status" value="1"/>
</dbReference>
<evidence type="ECO:0000256" key="1">
    <source>
        <dbReference type="ARBA" id="ARBA00007274"/>
    </source>
</evidence>
<comment type="caution">
    <text evidence="2">The sequence shown here is derived from an EMBL/GenBank/DDBJ whole genome shotgun (WGS) entry which is preliminary data.</text>
</comment>
<proteinExistence type="inferred from homology"/>
<reference evidence="2 3" key="1">
    <citation type="submission" date="2018-09" db="EMBL/GenBank/DDBJ databases">
        <authorList>
            <person name="Zhu H."/>
        </authorList>
    </citation>
    <scope>NUCLEOTIDE SEQUENCE [LARGE SCALE GENOMIC DNA]</scope>
    <source>
        <strain evidence="2 3">K2W22B-5</strain>
    </source>
</reference>
<dbReference type="Proteomes" id="UP000283458">
    <property type="component" value="Unassembled WGS sequence"/>
</dbReference>
<gene>
    <name evidence="2" type="ORF">D3877_08265</name>
</gene>
<protein>
    <submittedName>
        <fullName evidence="2">Uncharacterized protein</fullName>
    </submittedName>
</protein>
<evidence type="ECO:0000313" key="2">
    <source>
        <dbReference type="EMBL" id="RJF84513.1"/>
    </source>
</evidence>